<proteinExistence type="predicted"/>
<dbReference type="Proteomes" id="UP000008148">
    <property type="component" value="Chromosome"/>
</dbReference>
<organism evidence="1 2">
    <name type="scientific">Citrobacter koseri (strain ATCC BAA-895 / CDC 4225-83 / SGSC4696)</name>
    <dbReference type="NCBI Taxonomy" id="290338"/>
    <lineage>
        <taxon>Bacteria</taxon>
        <taxon>Pseudomonadati</taxon>
        <taxon>Pseudomonadota</taxon>
        <taxon>Gammaproteobacteria</taxon>
        <taxon>Enterobacterales</taxon>
        <taxon>Enterobacteriaceae</taxon>
        <taxon>Citrobacter</taxon>
    </lineage>
</organism>
<dbReference type="HOGENOM" id="CLU_3197796_0_0_6"/>
<accession>A8ACI2</accession>
<evidence type="ECO:0000313" key="1">
    <source>
        <dbReference type="EMBL" id="ABV11195.1"/>
    </source>
</evidence>
<gene>
    <name evidence="1" type="ordered locus">CKO_00016</name>
</gene>
<name>A8ACI2_CITK8</name>
<protein>
    <submittedName>
        <fullName evidence="1">Uncharacterized protein</fullName>
    </submittedName>
</protein>
<keyword evidence="2" id="KW-1185">Reference proteome</keyword>
<reference evidence="1 2" key="1">
    <citation type="submission" date="2007-08" db="EMBL/GenBank/DDBJ databases">
        <authorList>
            <consortium name="The Citrobacter koseri Genome Sequencing Project"/>
            <person name="McClelland M."/>
            <person name="Sanderson E.K."/>
            <person name="Porwollik S."/>
            <person name="Spieth J."/>
            <person name="Clifton W.S."/>
            <person name="Latreille P."/>
            <person name="Courtney L."/>
            <person name="Wang C."/>
            <person name="Pepin K."/>
            <person name="Bhonagiri V."/>
            <person name="Nash W."/>
            <person name="Johnson M."/>
            <person name="Thiruvilangam P."/>
            <person name="Wilson R."/>
        </authorList>
    </citation>
    <scope>NUCLEOTIDE SEQUENCE [LARGE SCALE GENOMIC DNA]</scope>
    <source>
        <strain evidence="2">ATCC BAA-895 / CDC 4225-83 / SGSC4696</strain>
    </source>
</reference>
<dbReference type="AlphaFoldDB" id="A8ACI2"/>
<evidence type="ECO:0000313" key="2">
    <source>
        <dbReference type="Proteomes" id="UP000008148"/>
    </source>
</evidence>
<dbReference type="KEGG" id="cko:CKO_00016"/>
<dbReference type="EMBL" id="CP000822">
    <property type="protein sequence ID" value="ABV11195.1"/>
    <property type="molecule type" value="Genomic_DNA"/>
</dbReference>
<dbReference type="STRING" id="290338.CKO_00016"/>
<sequence length="45" mass="4911">MAATPYPAYGSRRAPSNCGKIISRQQLLPLFVYISCRSAPALFPP</sequence>